<dbReference type="Proteomes" id="UP000504607">
    <property type="component" value="Unplaced"/>
</dbReference>
<accession>A0A6I9SJ08</accession>
<evidence type="ECO:0000313" key="3">
    <source>
        <dbReference type="RefSeq" id="XP_010943940.3"/>
    </source>
</evidence>
<organism evidence="2 3">
    <name type="scientific">Elaeis guineensis var. tenera</name>
    <name type="common">Oil palm</name>
    <dbReference type="NCBI Taxonomy" id="51953"/>
    <lineage>
        <taxon>Eukaryota</taxon>
        <taxon>Viridiplantae</taxon>
        <taxon>Streptophyta</taxon>
        <taxon>Embryophyta</taxon>
        <taxon>Tracheophyta</taxon>
        <taxon>Spermatophyta</taxon>
        <taxon>Magnoliopsida</taxon>
        <taxon>Liliopsida</taxon>
        <taxon>Arecaceae</taxon>
        <taxon>Arecoideae</taxon>
        <taxon>Cocoseae</taxon>
        <taxon>Elaeidinae</taxon>
        <taxon>Elaeis</taxon>
    </lineage>
</organism>
<dbReference type="PANTHER" id="PTHR31236:SF2">
    <property type="entry name" value="BURP DOMAIN PROTEIN RD22"/>
    <property type="match status" value="1"/>
</dbReference>
<proteinExistence type="predicted"/>
<evidence type="ECO:0000313" key="2">
    <source>
        <dbReference type="Proteomes" id="UP000504607"/>
    </source>
</evidence>
<dbReference type="PANTHER" id="PTHR31236">
    <property type="entry name" value="BURP DOMAIN PROTEIN USPL1-LIKE"/>
    <property type="match status" value="1"/>
</dbReference>
<feature type="domain" description="BURP" evidence="1">
    <location>
        <begin position="120"/>
        <end position="330"/>
    </location>
</feature>
<dbReference type="SMART" id="SM01045">
    <property type="entry name" value="BURP"/>
    <property type="match status" value="1"/>
</dbReference>
<dbReference type="AlphaFoldDB" id="A0A6I9SJ08"/>
<dbReference type="Pfam" id="PF03181">
    <property type="entry name" value="BURP"/>
    <property type="match status" value="1"/>
</dbReference>
<sequence>MKFLQMPHLEGSSDESINYLLSFSVQLLVSSSMARFLVFLSFSLLAVEACHAALPADLYWNSVLPNTPMPSAIHDMTRLGVFGDEKWDKSDVRLGWRRADTVWGKAVTEGQIQDPSVTNFFLKKDLHPGAKMTLHFIRTITGATLLPRQVADSIPFSSAKLPEILSRLSITPNSIEAKAMKMTLQDCEEPAIEGETKYCATSVEAMVDFSTSSLGTRDVQALSTAVDREGTPKQVYSISKVQKQPSSKVVFCHGENYAYAVFYCHTLSAETYKVSMVGKDGTKVEAVAACHTDTSGFNPEHVAFKVLNVKPGTVPICHSLPQSDIVWTPKK</sequence>
<name>A0A6I9SJ08_ELAGV</name>
<dbReference type="RefSeq" id="XP_010943940.3">
    <property type="nucleotide sequence ID" value="XM_010945638.3"/>
</dbReference>
<evidence type="ECO:0000259" key="1">
    <source>
        <dbReference type="PROSITE" id="PS51277"/>
    </source>
</evidence>
<reference evidence="3" key="1">
    <citation type="submission" date="2025-08" db="UniProtKB">
        <authorList>
            <consortium name="RefSeq"/>
        </authorList>
    </citation>
    <scope>IDENTIFICATION</scope>
</reference>
<dbReference type="InParanoid" id="A0A6I9SJ08"/>
<keyword evidence="2" id="KW-1185">Reference proteome</keyword>
<protein>
    <submittedName>
        <fullName evidence="3">BURP domain-containing protein 6</fullName>
    </submittedName>
</protein>
<dbReference type="InterPro" id="IPR044816">
    <property type="entry name" value="BURP"/>
</dbReference>
<dbReference type="KEGG" id="egu:105061550"/>
<dbReference type="InterPro" id="IPR004873">
    <property type="entry name" value="BURP_dom"/>
</dbReference>
<gene>
    <name evidence="3" type="primary">LOC105061550</name>
</gene>
<dbReference type="PROSITE" id="PS51277">
    <property type="entry name" value="BURP"/>
    <property type="match status" value="1"/>
</dbReference>